<feature type="domain" description="DUF6589" evidence="1">
    <location>
        <begin position="13"/>
        <end position="148"/>
    </location>
</feature>
<dbReference type="Proteomes" id="UP000284706">
    <property type="component" value="Unassembled WGS sequence"/>
</dbReference>
<dbReference type="Pfam" id="PF20231">
    <property type="entry name" value="DUF6589"/>
    <property type="match status" value="1"/>
</dbReference>
<name>A0A409X8W6_9AGAR</name>
<feature type="non-terminal residue" evidence="2">
    <location>
        <position position="1"/>
    </location>
</feature>
<evidence type="ECO:0000259" key="1">
    <source>
        <dbReference type="Pfam" id="PF20231"/>
    </source>
</evidence>
<reference evidence="2 3" key="1">
    <citation type="journal article" date="2018" name="Evol. Lett.">
        <title>Horizontal gene cluster transfer increased hallucinogenic mushroom diversity.</title>
        <authorList>
            <person name="Reynolds H.T."/>
            <person name="Vijayakumar V."/>
            <person name="Gluck-Thaler E."/>
            <person name="Korotkin H.B."/>
            <person name="Matheny P.B."/>
            <person name="Slot J.C."/>
        </authorList>
    </citation>
    <scope>NUCLEOTIDE SEQUENCE [LARGE SCALE GENOMIC DNA]</scope>
    <source>
        <strain evidence="2 3">SRW20</strain>
    </source>
</reference>
<evidence type="ECO:0000313" key="2">
    <source>
        <dbReference type="EMBL" id="PPQ87170.1"/>
    </source>
</evidence>
<accession>A0A409X8W6</accession>
<evidence type="ECO:0000313" key="3">
    <source>
        <dbReference type="Proteomes" id="UP000284706"/>
    </source>
</evidence>
<gene>
    <name evidence="2" type="ORF">CVT26_014383</name>
</gene>
<comment type="caution">
    <text evidence="2">The sequence shown here is derived from an EMBL/GenBank/DDBJ whole genome shotgun (WGS) entry which is preliminary data.</text>
</comment>
<dbReference type="InterPro" id="IPR046496">
    <property type="entry name" value="DUF6589"/>
</dbReference>
<protein>
    <recommendedName>
        <fullName evidence="1">DUF6589 domain-containing protein</fullName>
    </recommendedName>
</protein>
<dbReference type="AlphaFoldDB" id="A0A409X8W6"/>
<proteinExistence type="predicted"/>
<keyword evidence="3" id="KW-1185">Reference proteome</keyword>
<organism evidence="2 3">
    <name type="scientific">Gymnopilus dilepis</name>
    <dbReference type="NCBI Taxonomy" id="231916"/>
    <lineage>
        <taxon>Eukaryota</taxon>
        <taxon>Fungi</taxon>
        <taxon>Dikarya</taxon>
        <taxon>Basidiomycota</taxon>
        <taxon>Agaricomycotina</taxon>
        <taxon>Agaricomycetes</taxon>
        <taxon>Agaricomycetidae</taxon>
        <taxon>Agaricales</taxon>
        <taxon>Agaricineae</taxon>
        <taxon>Hymenogastraceae</taxon>
        <taxon>Gymnopilus</taxon>
    </lineage>
</organism>
<sequence>LQWNTTDLINHFDLLSKQKPSRLPSFEELEKDPGIISQHHATTQAYLRACFPRELEGRQLNVLVGSPWVNEAADGTMEDASRDNDLPMPLSSDDGDLTLANPTLFMRIAIWWQGVSVANADDDSGRLFKILKARLSAFCYSLSKTAYSSGFSTPQEVEIQITPTSYSRCTAASNGKVQLSFEMSSYPTGCYFVLGSQGISSRWTSCKNILEFNTFQRSPDAPRLVRSSCMTGRRRNE</sequence>
<dbReference type="InParanoid" id="A0A409X8W6"/>
<dbReference type="EMBL" id="NHYE01003926">
    <property type="protein sequence ID" value="PPQ87170.1"/>
    <property type="molecule type" value="Genomic_DNA"/>
</dbReference>
<dbReference type="STRING" id="231916.A0A409X8W6"/>